<keyword evidence="1" id="KW-0812">Transmembrane</keyword>
<reference evidence="3" key="1">
    <citation type="submission" date="2018-05" db="EMBL/GenBank/DDBJ databases">
        <title>Leptospira yasudae sp. nov. and Leptospira stimsonii sp. nov., two pathogenic species of the genus Leptospira isolated from environmental sources.</title>
        <authorList>
            <person name="Casanovas-Massana A."/>
            <person name="Hamond C."/>
            <person name="Santos L.A."/>
            <person name="Hacker K.P."/>
            <person name="Balassiano I."/>
            <person name="Medeiros M.A."/>
            <person name="Reis M.G."/>
            <person name="Ko A.I."/>
            <person name="Wunder E.A."/>
        </authorList>
    </citation>
    <scope>NUCLEOTIDE SEQUENCE [LARGE SCALE GENOMIC DNA]</scope>
    <source>
        <strain evidence="3">Yale</strain>
    </source>
</reference>
<keyword evidence="1" id="KW-0472">Membrane</keyword>
<dbReference type="OrthoDB" id="346038at2"/>
<protein>
    <submittedName>
        <fullName evidence="2">Uncharacterized protein</fullName>
    </submittedName>
</protein>
<feature type="transmembrane region" description="Helical" evidence="1">
    <location>
        <begin position="50"/>
        <end position="71"/>
    </location>
</feature>
<dbReference type="EMBL" id="QHCT01000001">
    <property type="protein sequence ID" value="RHX92379.1"/>
    <property type="molecule type" value="Genomic_DNA"/>
</dbReference>
<gene>
    <name evidence="2" type="ORF">DLM75_04080</name>
</gene>
<sequence>MKFTFVILFLLVVYLSVYFSLTIANLWILLSTFSVVHIGLFQAYREKLNLKFYLLCSGLHLFSILLMNFYFRQT</sequence>
<name>A0A396ZAB3_9LEPT</name>
<organism evidence="2 3">
    <name type="scientific">Leptospira stimsonii</name>
    <dbReference type="NCBI Taxonomy" id="2202203"/>
    <lineage>
        <taxon>Bacteria</taxon>
        <taxon>Pseudomonadati</taxon>
        <taxon>Spirochaetota</taxon>
        <taxon>Spirochaetia</taxon>
        <taxon>Leptospirales</taxon>
        <taxon>Leptospiraceae</taxon>
        <taxon>Leptospira</taxon>
    </lineage>
</organism>
<dbReference type="RefSeq" id="WP_118967218.1">
    <property type="nucleotide sequence ID" value="NZ_QHCT01000001.1"/>
</dbReference>
<proteinExistence type="predicted"/>
<accession>A0A396ZAB3</accession>
<dbReference type="AlphaFoldDB" id="A0A396ZAB3"/>
<evidence type="ECO:0000256" key="1">
    <source>
        <dbReference type="SAM" id="Phobius"/>
    </source>
</evidence>
<evidence type="ECO:0000313" key="3">
    <source>
        <dbReference type="Proteomes" id="UP000265798"/>
    </source>
</evidence>
<feature type="transmembrane region" description="Helical" evidence="1">
    <location>
        <begin position="7"/>
        <end position="30"/>
    </location>
</feature>
<comment type="caution">
    <text evidence="2">The sequence shown here is derived from an EMBL/GenBank/DDBJ whole genome shotgun (WGS) entry which is preliminary data.</text>
</comment>
<keyword evidence="1" id="KW-1133">Transmembrane helix</keyword>
<evidence type="ECO:0000313" key="2">
    <source>
        <dbReference type="EMBL" id="RHX92379.1"/>
    </source>
</evidence>
<dbReference type="Proteomes" id="UP000265798">
    <property type="component" value="Unassembled WGS sequence"/>
</dbReference>